<comment type="cofactor">
    <cofactor evidence="9">
        <name>a divalent metal cation</name>
        <dbReference type="ChEBI" id="CHEBI:60240"/>
    </cofactor>
</comment>
<dbReference type="GO" id="GO:0003951">
    <property type="term" value="F:NAD+ kinase activity"/>
    <property type="evidence" value="ECO:0007669"/>
    <property type="project" value="UniProtKB-UniRule"/>
</dbReference>
<keyword evidence="3 9" id="KW-0547">Nucleotide-binding</keyword>
<feature type="binding site" evidence="9">
    <location>
        <position position="182"/>
    </location>
    <ligand>
        <name>NAD(+)</name>
        <dbReference type="ChEBI" id="CHEBI:57540"/>
    </ligand>
</feature>
<dbReference type="GO" id="GO:0051287">
    <property type="term" value="F:NAD binding"/>
    <property type="evidence" value="ECO:0007669"/>
    <property type="project" value="UniProtKB-ARBA"/>
</dbReference>
<evidence type="ECO:0000256" key="2">
    <source>
        <dbReference type="ARBA" id="ARBA00022679"/>
    </source>
</evidence>
<evidence type="ECO:0000256" key="9">
    <source>
        <dbReference type="HAMAP-Rule" id="MF_00361"/>
    </source>
</evidence>
<dbReference type="RefSeq" id="WP_135037099.1">
    <property type="nucleotide sequence ID" value="NZ_CP060414.2"/>
</dbReference>
<evidence type="ECO:0000256" key="4">
    <source>
        <dbReference type="ARBA" id="ARBA00022777"/>
    </source>
</evidence>
<evidence type="ECO:0000256" key="7">
    <source>
        <dbReference type="ARBA" id="ARBA00023027"/>
    </source>
</evidence>
<feature type="binding site" evidence="9">
    <location>
        <position position="180"/>
    </location>
    <ligand>
        <name>NAD(+)</name>
        <dbReference type="ChEBI" id="CHEBI:57540"/>
    </ligand>
</feature>
<evidence type="ECO:0000256" key="6">
    <source>
        <dbReference type="ARBA" id="ARBA00022857"/>
    </source>
</evidence>
<organism evidence="10 11">
    <name type="scientific">Neisseria musculi</name>
    <dbReference type="NCBI Taxonomy" id="1815583"/>
    <lineage>
        <taxon>Bacteria</taxon>
        <taxon>Pseudomonadati</taxon>
        <taxon>Pseudomonadota</taxon>
        <taxon>Betaproteobacteria</taxon>
        <taxon>Neisseriales</taxon>
        <taxon>Neisseriaceae</taxon>
        <taxon>Neisseria</taxon>
    </lineage>
</organism>
<dbReference type="GO" id="GO:0005737">
    <property type="term" value="C:cytoplasm"/>
    <property type="evidence" value="ECO:0007669"/>
    <property type="project" value="UniProtKB-SubCell"/>
</dbReference>
<dbReference type="FunFam" id="2.60.200.30:FF:000011">
    <property type="entry name" value="NAD kinase"/>
    <property type="match status" value="1"/>
</dbReference>
<name>A0A7H1M978_9NEIS</name>
<gene>
    <name evidence="9" type="primary">nadK</name>
    <name evidence="10" type="ORF">H7A79_0118</name>
</gene>
<evidence type="ECO:0000256" key="3">
    <source>
        <dbReference type="ARBA" id="ARBA00022741"/>
    </source>
</evidence>
<dbReference type="KEGG" id="nmus:H7A79_0118"/>
<keyword evidence="4 9" id="KW-0418">Kinase</keyword>
<reference evidence="10" key="1">
    <citation type="submission" date="2024-06" db="EMBL/GenBank/DDBJ databases">
        <title>Complete Genome Sequence of mouse commensal type strain Neisseria musculi.</title>
        <authorList>
            <person name="Thapa E."/>
            <person name="Aluvathingal J."/>
            <person name="Nadendla S."/>
            <person name="Mehta A."/>
            <person name="Tettelin H."/>
            <person name="Weyand N.J."/>
        </authorList>
    </citation>
    <scope>NUCLEOTIDE SEQUENCE</scope>
    <source>
        <strain evidence="10">NW831</strain>
    </source>
</reference>
<dbReference type="Pfam" id="PF01513">
    <property type="entry name" value="NAD_kinase"/>
    <property type="match status" value="1"/>
</dbReference>
<evidence type="ECO:0000256" key="8">
    <source>
        <dbReference type="ARBA" id="ARBA00047925"/>
    </source>
</evidence>
<evidence type="ECO:0000313" key="10">
    <source>
        <dbReference type="EMBL" id="QNT58193.1"/>
    </source>
</evidence>
<dbReference type="InterPro" id="IPR017438">
    <property type="entry name" value="ATP-NAD_kinase_N"/>
</dbReference>
<dbReference type="GO" id="GO:0019674">
    <property type="term" value="P:NAD+ metabolic process"/>
    <property type="evidence" value="ECO:0007669"/>
    <property type="project" value="InterPro"/>
</dbReference>
<keyword evidence="7 9" id="KW-0520">NAD</keyword>
<accession>A0A7H1M978</accession>
<feature type="binding site" evidence="9">
    <location>
        <begin position="78"/>
        <end position="79"/>
    </location>
    <ligand>
        <name>NAD(+)</name>
        <dbReference type="ChEBI" id="CHEBI:57540"/>
    </ligand>
</feature>
<keyword evidence="6 9" id="KW-0521">NADP</keyword>
<comment type="caution">
    <text evidence="9">Lacks conserved residue(s) required for the propagation of feature annotation.</text>
</comment>
<dbReference type="Pfam" id="PF20143">
    <property type="entry name" value="NAD_kinase_C"/>
    <property type="match status" value="1"/>
</dbReference>
<keyword evidence="11" id="KW-1185">Reference proteome</keyword>
<dbReference type="PANTHER" id="PTHR20275">
    <property type="entry name" value="NAD KINASE"/>
    <property type="match status" value="1"/>
</dbReference>
<comment type="subcellular location">
    <subcellularLocation>
        <location evidence="9">Cytoplasm</location>
    </subcellularLocation>
</comment>
<dbReference type="InterPro" id="IPR016064">
    <property type="entry name" value="NAD/diacylglycerol_kinase_sf"/>
</dbReference>
<keyword evidence="1 9" id="KW-0963">Cytoplasm</keyword>
<dbReference type="SUPFAM" id="SSF111331">
    <property type="entry name" value="NAD kinase/diacylglycerol kinase-like"/>
    <property type="match status" value="1"/>
</dbReference>
<comment type="similarity">
    <text evidence="9">Belongs to the NAD kinase family.</text>
</comment>
<dbReference type="Gene3D" id="2.60.200.30">
    <property type="entry name" value="Probable inorganic polyphosphate/atp-NAD kinase, domain 2"/>
    <property type="match status" value="1"/>
</dbReference>
<sequence>MISQFKQIGIVARPQTPRIQETLHTLVEFLHEKKLDIYLDEAALHDGSVCAVDAKRCHILDKGNFGKKCDLVIVLGGDGTFLSVGRIIAPFRVPVIGVNQGHLGFLTQVPRENMTLILNGMLSGKYLPEERILLETTLIREGGTVTASLALNDVVLSRGGAGQMIEFEVFINKEFVYTQRSDGLIVSTPTGSTAYALAAGGPIMQASLRAFTLVPICPQSMTNRPIAVADTCEIEILVTKGGDARTHFDGQSFIDIHTFDRIKIHRYRHPLRVLHPTDYQYYKTLRQKLHWGEQLVETYRQIKKIGTILTKP</sequence>
<dbReference type="PANTHER" id="PTHR20275:SF0">
    <property type="entry name" value="NAD KINASE"/>
    <property type="match status" value="1"/>
</dbReference>
<comment type="catalytic activity">
    <reaction evidence="8 9">
        <text>NAD(+) + ATP = ADP + NADP(+) + H(+)</text>
        <dbReference type="Rhea" id="RHEA:18629"/>
        <dbReference type="ChEBI" id="CHEBI:15378"/>
        <dbReference type="ChEBI" id="CHEBI:30616"/>
        <dbReference type="ChEBI" id="CHEBI:57540"/>
        <dbReference type="ChEBI" id="CHEBI:58349"/>
        <dbReference type="ChEBI" id="CHEBI:456216"/>
        <dbReference type="EC" id="2.7.1.23"/>
    </reaction>
</comment>
<dbReference type="GO" id="GO:0006741">
    <property type="term" value="P:NADP+ biosynthetic process"/>
    <property type="evidence" value="ECO:0007669"/>
    <property type="project" value="UniProtKB-UniRule"/>
</dbReference>
<feature type="active site" description="Proton acceptor" evidence="9">
    <location>
        <position position="78"/>
    </location>
</feature>
<dbReference type="AlphaFoldDB" id="A0A7H1M978"/>
<evidence type="ECO:0000313" key="11">
    <source>
        <dbReference type="Proteomes" id="UP000516412"/>
    </source>
</evidence>
<dbReference type="GO" id="GO:0005524">
    <property type="term" value="F:ATP binding"/>
    <property type="evidence" value="ECO:0007669"/>
    <property type="project" value="UniProtKB-KW"/>
</dbReference>
<dbReference type="NCBIfam" id="NF003391">
    <property type="entry name" value="PRK04539.1"/>
    <property type="match status" value="1"/>
</dbReference>
<dbReference type="HAMAP" id="MF_00361">
    <property type="entry name" value="NAD_kinase"/>
    <property type="match status" value="1"/>
</dbReference>
<dbReference type="InterPro" id="IPR002504">
    <property type="entry name" value="NADK"/>
</dbReference>
<dbReference type="EC" id="2.7.1.23" evidence="9"/>
<keyword evidence="2 9" id="KW-0808">Transferase</keyword>
<feature type="binding site" evidence="9">
    <location>
        <position position="251"/>
    </location>
    <ligand>
        <name>NAD(+)</name>
        <dbReference type="ChEBI" id="CHEBI:57540"/>
    </ligand>
</feature>
<dbReference type="NCBIfam" id="NF002306">
    <property type="entry name" value="PRK01231.1"/>
    <property type="match status" value="1"/>
</dbReference>
<dbReference type="EMBL" id="CP060414">
    <property type="protein sequence ID" value="QNT58193.1"/>
    <property type="molecule type" value="Genomic_DNA"/>
</dbReference>
<comment type="function">
    <text evidence="9">Involved in the regulation of the intracellular balance of NAD and NADP, and is a key enzyme in the biosynthesis of NADP. Catalyzes specifically the phosphorylation on 2'-hydroxyl of the adenosine moiety of NAD to yield NADP.</text>
</comment>
<dbReference type="InterPro" id="IPR017437">
    <property type="entry name" value="ATP-NAD_kinase_PpnK-typ_C"/>
</dbReference>
<protein>
    <recommendedName>
        <fullName evidence="9">NAD kinase</fullName>
        <ecNumber evidence="9">2.7.1.23</ecNumber>
    </recommendedName>
    <alternativeName>
        <fullName evidence="9">ATP-dependent NAD kinase</fullName>
    </alternativeName>
</protein>
<dbReference type="Gene3D" id="3.40.50.10330">
    <property type="entry name" value="Probable inorganic polyphosphate/atp-NAD kinase, domain 1"/>
    <property type="match status" value="1"/>
</dbReference>
<evidence type="ECO:0000256" key="5">
    <source>
        <dbReference type="ARBA" id="ARBA00022840"/>
    </source>
</evidence>
<evidence type="ECO:0000256" key="1">
    <source>
        <dbReference type="ARBA" id="ARBA00022490"/>
    </source>
</evidence>
<dbReference type="GO" id="GO:0046872">
    <property type="term" value="F:metal ion binding"/>
    <property type="evidence" value="ECO:0007669"/>
    <property type="project" value="UniProtKB-UniRule"/>
</dbReference>
<feature type="binding site" evidence="9">
    <location>
        <begin position="152"/>
        <end position="153"/>
    </location>
    <ligand>
        <name>NAD(+)</name>
        <dbReference type="ChEBI" id="CHEBI:57540"/>
    </ligand>
</feature>
<dbReference type="Proteomes" id="UP000516412">
    <property type="component" value="Chromosome"/>
</dbReference>
<keyword evidence="5 9" id="KW-0067">ATP-binding</keyword>
<proteinExistence type="inferred from homology"/>